<gene>
    <name evidence="1" type="ORF">FOMPIDRAFT_1047647</name>
</gene>
<dbReference type="AlphaFoldDB" id="S8EH59"/>
<organism evidence="1 2">
    <name type="scientific">Fomitopsis schrenkii</name>
    <name type="common">Brown rot fungus</name>
    <dbReference type="NCBI Taxonomy" id="2126942"/>
    <lineage>
        <taxon>Eukaryota</taxon>
        <taxon>Fungi</taxon>
        <taxon>Dikarya</taxon>
        <taxon>Basidiomycota</taxon>
        <taxon>Agaricomycotina</taxon>
        <taxon>Agaricomycetes</taxon>
        <taxon>Polyporales</taxon>
        <taxon>Fomitopsis</taxon>
    </lineage>
</organism>
<protein>
    <submittedName>
        <fullName evidence="1">Uncharacterized protein</fullName>
    </submittedName>
</protein>
<dbReference type="HOGENOM" id="CLU_375535_0_0_1"/>
<dbReference type="OrthoDB" id="2799150at2759"/>
<evidence type="ECO:0000313" key="2">
    <source>
        <dbReference type="Proteomes" id="UP000015241"/>
    </source>
</evidence>
<accession>S8EH59</accession>
<reference evidence="1 2" key="1">
    <citation type="journal article" date="2012" name="Science">
        <title>The Paleozoic origin of enzymatic lignin decomposition reconstructed from 31 fungal genomes.</title>
        <authorList>
            <person name="Floudas D."/>
            <person name="Binder M."/>
            <person name="Riley R."/>
            <person name="Barry K."/>
            <person name="Blanchette R.A."/>
            <person name="Henrissat B."/>
            <person name="Martinez A.T."/>
            <person name="Otillar R."/>
            <person name="Spatafora J.W."/>
            <person name="Yadav J.S."/>
            <person name="Aerts A."/>
            <person name="Benoit I."/>
            <person name="Boyd A."/>
            <person name="Carlson A."/>
            <person name="Copeland A."/>
            <person name="Coutinho P.M."/>
            <person name="de Vries R.P."/>
            <person name="Ferreira P."/>
            <person name="Findley K."/>
            <person name="Foster B."/>
            <person name="Gaskell J."/>
            <person name="Glotzer D."/>
            <person name="Gorecki P."/>
            <person name="Heitman J."/>
            <person name="Hesse C."/>
            <person name="Hori C."/>
            <person name="Igarashi K."/>
            <person name="Jurgens J.A."/>
            <person name="Kallen N."/>
            <person name="Kersten P."/>
            <person name="Kohler A."/>
            <person name="Kuees U."/>
            <person name="Kumar T.K.A."/>
            <person name="Kuo A."/>
            <person name="LaButti K."/>
            <person name="Larrondo L.F."/>
            <person name="Lindquist E."/>
            <person name="Ling A."/>
            <person name="Lombard V."/>
            <person name="Lucas S."/>
            <person name="Lundell T."/>
            <person name="Martin R."/>
            <person name="McLaughlin D.J."/>
            <person name="Morgenstern I."/>
            <person name="Morin E."/>
            <person name="Murat C."/>
            <person name="Nagy L.G."/>
            <person name="Nolan M."/>
            <person name="Ohm R.A."/>
            <person name="Patyshakuliyeva A."/>
            <person name="Rokas A."/>
            <person name="Ruiz-Duenas F.J."/>
            <person name="Sabat G."/>
            <person name="Salamov A."/>
            <person name="Samejima M."/>
            <person name="Schmutz J."/>
            <person name="Slot J.C."/>
            <person name="St John F."/>
            <person name="Stenlid J."/>
            <person name="Sun H."/>
            <person name="Sun S."/>
            <person name="Syed K."/>
            <person name="Tsang A."/>
            <person name="Wiebenga A."/>
            <person name="Young D."/>
            <person name="Pisabarro A."/>
            <person name="Eastwood D.C."/>
            <person name="Martin F."/>
            <person name="Cullen D."/>
            <person name="Grigoriev I.V."/>
            <person name="Hibbett D.S."/>
        </authorList>
    </citation>
    <scope>NUCLEOTIDE SEQUENCE</scope>
    <source>
        <strain evidence="2">FP-58527</strain>
    </source>
</reference>
<sequence length="739" mass="81490">MSVVPAALALRSLWHATAVNIESGRVKKAQKELLEACEKQGHQLISELSEEILLAEHVKGLTHLAMGDASGAADSEEAITRTASVLGYGALQNRTTMPILGGVATSGISDALLNDVNVTTRHHRYNPDDNLGAMHGDELDWRGGIFDEFIVSVGNAEFNADAPVRRPYRTTKVFRIEIESGFLDKEGMSRFEANGRLFSGIGGSIIKSPDTAPLIYRPEGEAIPAQLKNAVLYLVGHNVAKQREIDSPKLLEYRDAVVELGRPSKSSPALRRLGTKSYRVVISNSHRMLRHIPLSSYPSPADVLRVDITKTSSGCPQPLYAPIIEGAPPCTYSEPHCAWLAGVPSRLKKCMYNQQVTYGCVRTFVIPVSNFSKASLRPNIFQKITAQELKRLFFGPVSMLSLSQAGVKSIQVRFEPVRRLRQTREVSCSRRLVGDTYHGRYTEYLAEFSDRSTSWIPSCNVADDLKQEFWNVMTTGAEEVAEIVDSDTATGKLTVKRADGSKATMSQARIFWQPEVQQAMLSDAELEAILHHAHFGVDYDDFIPCQVFVEADWARVELLSRGTMIMKDPAAEKAGEYADVRQDARSLQERFESPGAPADKHRDPCVFHIRPVLVTPGLLSIETDWGAIEVINADATIGPNPTVDQSIYGGVVFNGRSMEQRSGVFGKKFVIPFLLFTRDEQVDIAITHGADKGPGRGDWSGTATAMFGQGTYTSPCDPRNTPTSRKVFKNCQSVRRWSA</sequence>
<dbReference type="InParanoid" id="S8EH59"/>
<keyword evidence="2" id="KW-1185">Reference proteome</keyword>
<dbReference type="eggNOG" id="ENOG502RETR">
    <property type="taxonomic scope" value="Eukaryota"/>
</dbReference>
<name>S8EH59_FOMSC</name>
<dbReference type="EMBL" id="KE504134">
    <property type="protein sequence ID" value="EPT02579.1"/>
    <property type="molecule type" value="Genomic_DNA"/>
</dbReference>
<evidence type="ECO:0000313" key="1">
    <source>
        <dbReference type="EMBL" id="EPT02579.1"/>
    </source>
</evidence>
<dbReference type="Proteomes" id="UP000015241">
    <property type="component" value="Unassembled WGS sequence"/>
</dbReference>
<proteinExistence type="predicted"/>